<dbReference type="GO" id="GO:0005506">
    <property type="term" value="F:iron ion binding"/>
    <property type="evidence" value="ECO:0007669"/>
    <property type="project" value="TreeGrafter"/>
</dbReference>
<dbReference type="NCBIfam" id="TIGR00049">
    <property type="entry name" value="iron-sulfur cluster assembly accessory protein"/>
    <property type="match status" value="1"/>
</dbReference>
<evidence type="ECO:0000313" key="2">
    <source>
        <dbReference type="EMBL" id="CCH67691.1"/>
    </source>
</evidence>
<dbReference type="Gene3D" id="2.60.300.12">
    <property type="entry name" value="HesB-like domain"/>
    <property type="match status" value="1"/>
</dbReference>
<proteinExistence type="predicted"/>
<accession>M1X5Y4</accession>
<name>M1X5Y4_9NOST</name>
<dbReference type="AlphaFoldDB" id="M1X5Y4"/>
<keyword evidence="3" id="KW-1185">Reference proteome</keyword>
<dbReference type="Pfam" id="PF01521">
    <property type="entry name" value="Fe-S_biosyn"/>
    <property type="match status" value="1"/>
</dbReference>
<dbReference type="RefSeq" id="WP_008234573.1">
    <property type="nucleotide sequence ID" value="NZ_CAIY01000054.1"/>
</dbReference>
<reference evidence="2 3" key="1">
    <citation type="submission" date="2012-05" db="EMBL/GenBank/DDBJ databases">
        <authorList>
            <person name="Hilton J."/>
        </authorList>
    </citation>
    <scope>NUCLEOTIDE SEQUENCE [LARGE SCALE GENOMIC DNA]</scope>
    <source>
        <strain evidence="2 3">HH01</strain>
    </source>
</reference>
<dbReference type="GO" id="GO:0016226">
    <property type="term" value="P:iron-sulfur cluster assembly"/>
    <property type="evidence" value="ECO:0007669"/>
    <property type="project" value="InterPro"/>
</dbReference>
<evidence type="ECO:0000313" key="3">
    <source>
        <dbReference type="Proteomes" id="UP000053051"/>
    </source>
</evidence>
<protein>
    <submittedName>
        <fullName evidence="2">Probable iron binding protein from the HesB_IscA_SufA family</fullName>
    </submittedName>
</protein>
<dbReference type="PROSITE" id="PS01152">
    <property type="entry name" value="HESB"/>
    <property type="match status" value="1"/>
</dbReference>
<dbReference type="GO" id="GO:0051537">
    <property type="term" value="F:2 iron, 2 sulfur cluster binding"/>
    <property type="evidence" value="ECO:0007669"/>
    <property type="project" value="TreeGrafter"/>
</dbReference>
<dbReference type="InterPro" id="IPR000361">
    <property type="entry name" value="ATAP_core_dom"/>
</dbReference>
<reference evidence="3" key="2">
    <citation type="submission" date="2016-01" db="EMBL/GenBank/DDBJ databases">
        <title>Diatom-associated endosymboitic cyanobacterium lacks core nitrogen metabolism enzymes.</title>
        <authorList>
            <person name="Hilton J.A."/>
            <person name="Foster R.A."/>
            <person name="Tripp H.J."/>
            <person name="Carter B.J."/>
            <person name="Zehr J.P."/>
            <person name="Villareal T.A."/>
        </authorList>
    </citation>
    <scope>NUCLEOTIDE SEQUENCE [LARGE SCALE GENOMIC DNA]</scope>
    <source>
        <strain evidence="3">HH01</strain>
    </source>
</reference>
<gene>
    <name evidence="2" type="ORF">RINTHH_15360</name>
</gene>
<dbReference type="OrthoDB" id="9801228at2"/>
<evidence type="ECO:0000259" key="1">
    <source>
        <dbReference type="Pfam" id="PF01521"/>
    </source>
</evidence>
<sequence length="114" mass="12950">MIEISPNAAKEIRRLIIKQQVLNNRFHLSVRPGGCNDFVYNLSFNVEQTEPFNKNHIFNCNGIEVIISSESLNFINGLKLDYSEDLMGGTFRFYNPQAGATCSCGYSFSLKIIY</sequence>
<dbReference type="PANTHER" id="PTHR43011:SF1">
    <property type="entry name" value="IRON-SULFUR CLUSTER ASSEMBLY 2 HOMOLOG, MITOCHONDRIAL"/>
    <property type="match status" value="1"/>
</dbReference>
<comment type="caution">
    <text evidence="2">The sequence shown here is derived from an EMBL/GenBank/DDBJ whole genome shotgun (WGS) entry which is preliminary data.</text>
</comment>
<dbReference type="STRING" id="1165094.RINTHH_15360"/>
<dbReference type="InterPro" id="IPR017870">
    <property type="entry name" value="FeS_cluster_insertion_CS"/>
</dbReference>
<feature type="domain" description="Core" evidence="1">
    <location>
        <begin position="2"/>
        <end position="105"/>
    </location>
</feature>
<dbReference type="Proteomes" id="UP000053051">
    <property type="component" value="Unassembled WGS sequence"/>
</dbReference>
<dbReference type="InterPro" id="IPR016092">
    <property type="entry name" value="ATAP"/>
</dbReference>
<dbReference type="PANTHER" id="PTHR43011">
    <property type="entry name" value="IRON-SULFUR CLUSTER ASSEMBLY 2 HOMOLOG, MITOCHONDRIAL"/>
    <property type="match status" value="1"/>
</dbReference>
<dbReference type="InterPro" id="IPR035903">
    <property type="entry name" value="HesB-like_dom_sf"/>
</dbReference>
<organism evidence="2 3">
    <name type="scientific">Richelia intracellularis HH01</name>
    <dbReference type="NCBI Taxonomy" id="1165094"/>
    <lineage>
        <taxon>Bacteria</taxon>
        <taxon>Bacillati</taxon>
        <taxon>Cyanobacteriota</taxon>
        <taxon>Cyanophyceae</taxon>
        <taxon>Nostocales</taxon>
        <taxon>Nostocaceae</taxon>
        <taxon>Richelia</taxon>
    </lineage>
</organism>
<dbReference type="SUPFAM" id="SSF89360">
    <property type="entry name" value="HesB-like domain"/>
    <property type="match status" value="1"/>
</dbReference>
<dbReference type="EMBL" id="CAIY01000054">
    <property type="protein sequence ID" value="CCH67691.1"/>
    <property type="molecule type" value="Genomic_DNA"/>
</dbReference>
<dbReference type="GO" id="GO:0051539">
    <property type="term" value="F:4 iron, 4 sulfur cluster binding"/>
    <property type="evidence" value="ECO:0007669"/>
    <property type="project" value="TreeGrafter"/>
</dbReference>